<keyword evidence="1" id="KW-0472">Membrane</keyword>
<dbReference type="RefSeq" id="WP_020373369.1">
    <property type="nucleotide sequence ID" value="NZ_FWWY01000001.1"/>
</dbReference>
<evidence type="ECO:0000259" key="2">
    <source>
        <dbReference type="Pfam" id="PF10099"/>
    </source>
</evidence>
<accession>A0A1W1WIR5</accession>
<keyword evidence="4" id="KW-1185">Reference proteome</keyword>
<feature type="transmembrane region" description="Helical" evidence="1">
    <location>
        <begin position="97"/>
        <end position="117"/>
    </location>
</feature>
<dbReference type="InterPro" id="IPR018764">
    <property type="entry name" value="RskA_C"/>
</dbReference>
<keyword evidence="1" id="KW-1133">Transmembrane helix</keyword>
<protein>
    <submittedName>
        <fullName evidence="3">Anti-sigma-K factor RskA</fullName>
    </submittedName>
</protein>
<organism evidence="3 4">
    <name type="scientific">Sulfobacillus thermosulfidooxidans (strain DSM 9293 / VKM B-1269 / AT-1)</name>
    <dbReference type="NCBI Taxonomy" id="929705"/>
    <lineage>
        <taxon>Bacteria</taxon>
        <taxon>Bacillati</taxon>
        <taxon>Bacillota</taxon>
        <taxon>Clostridia</taxon>
        <taxon>Eubacteriales</taxon>
        <taxon>Clostridiales Family XVII. Incertae Sedis</taxon>
        <taxon>Sulfobacillus</taxon>
    </lineage>
</organism>
<dbReference type="InterPro" id="IPR051474">
    <property type="entry name" value="Anti-sigma-K/W_factor"/>
</dbReference>
<reference evidence="4" key="1">
    <citation type="submission" date="2017-04" db="EMBL/GenBank/DDBJ databases">
        <authorList>
            <person name="Varghese N."/>
            <person name="Submissions S."/>
        </authorList>
    </citation>
    <scope>NUCLEOTIDE SEQUENCE [LARGE SCALE GENOMIC DNA]</scope>
    <source>
        <strain evidence="4">DSM 9293</strain>
    </source>
</reference>
<dbReference type="EMBL" id="FWWY01000001">
    <property type="protein sequence ID" value="SMC06039.1"/>
    <property type="molecule type" value="Genomic_DNA"/>
</dbReference>
<evidence type="ECO:0000256" key="1">
    <source>
        <dbReference type="SAM" id="Phobius"/>
    </source>
</evidence>
<dbReference type="GO" id="GO:0005886">
    <property type="term" value="C:plasma membrane"/>
    <property type="evidence" value="ECO:0007669"/>
    <property type="project" value="InterPro"/>
</dbReference>
<evidence type="ECO:0000313" key="4">
    <source>
        <dbReference type="Proteomes" id="UP000192660"/>
    </source>
</evidence>
<dbReference type="Proteomes" id="UP000192660">
    <property type="component" value="Unassembled WGS sequence"/>
</dbReference>
<dbReference type="STRING" id="28034.BFX07_12200"/>
<keyword evidence="1" id="KW-0812">Transmembrane</keyword>
<proteinExistence type="predicted"/>
<sequence length="238" mass="26386">MLNHNDESWQEAIEKTFTGLADAHTQDRVTRHLQECETCQIYWHQLSTFDSEQAWNAIEPDFSAHEPMREQFLERIQDDLGTKRPVSSHLKTRRIMVPWALSTAAAVIVAALGWQSYFHTKERAQQLDALVQMMSSSEQIHLANVSAKASRVLLYVQGPKALIWVKALPPLKPGETYEGWWLVKGTPVPAGTFGPGPHFLPPKKPGASAFAITIEPQGGTEKPTTPILAAATLPASSI</sequence>
<dbReference type="PANTHER" id="PTHR37461:SF1">
    <property type="entry name" value="ANTI-SIGMA-K FACTOR RSKA"/>
    <property type="match status" value="1"/>
</dbReference>
<dbReference type="PANTHER" id="PTHR37461">
    <property type="entry name" value="ANTI-SIGMA-K FACTOR RSKA"/>
    <property type="match status" value="1"/>
</dbReference>
<dbReference type="AlphaFoldDB" id="A0A1W1WIR5"/>
<dbReference type="Pfam" id="PF10099">
    <property type="entry name" value="RskA_C"/>
    <property type="match status" value="1"/>
</dbReference>
<feature type="domain" description="Anti-sigma K factor RskA C-terminal" evidence="2">
    <location>
        <begin position="101"/>
        <end position="226"/>
    </location>
</feature>
<dbReference type="GO" id="GO:0016989">
    <property type="term" value="F:sigma factor antagonist activity"/>
    <property type="evidence" value="ECO:0007669"/>
    <property type="project" value="TreeGrafter"/>
</dbReference>
<evidence type="ECO:0000313" key="3">
    <source>
        <dbReference type="EMBL" id="SMC06039.1"/>
    </source>
</evidence>
<name>A0A1W1WIR5_SULTA</name>
<gene>
    <name evidence="3" type="ORF">SAMN00768000_2602</name>
</gene>
<dbReference type="OrthoDB" id="150725at2"/>
<dbReference type="GO" id="GO:0006417">
    <property type="term" value="P:regulation of translation"/>
    <property type="evidence" value="ECO:0007669"/>
    <property type="project" value="TreeGrafter"/>
</dbReference>